<dbReference type="Proteomes" id="UP000814033">
    <property type="component" value="Unassembled WGS sequence"/>
</dbReference>
<dbReference type="EMBL" id="MU275912">
    <property type="protein sequence ID" value="KAI0047030.1"/>
    <property type="molecule type" value="Genomic_DNA"/>
</dbReference>
<protein>
    <submittedName>
        <fullName evidence="1">Uncharacterized protein</fullName>
    </submittedName>
</protein>
<reference evidence="1" key="2">
    <citation type="journal article" date="2022" name="New Phytol.">
        <title>Evolutionary transition to the ectomycorrhizal habit in the genomes of a hyperdiverse lineage of mushroom-forming fungi.</title>
        <authorList>
            <person name="Looney B."/>
            <person name="Miyauchi S."/>
            <person name="Morin E."/>
            <person name="Drula E."/>
            <person name="Courty P.E."/>
            <person name="Kohler A."/>
            <person name="Kuo A."/>
            <person name="LaButti K."/>
            <person name="Pangilinan J."/>
            <person name="Lipzen A."/>
            <person name="Riley R."/>
            <person name="Andreopoulos W."/>
            <person name="He G."/>
            <person name="Johnson J."/>
            <person name="Nolan M."/>
            <person name="Tritt A."/>
            <person name="Barry K.W."/>
            <person name="Grigoriev I.V."/>
            <person name="Nagy L.G."/>
            <person name="Hibbett D."/>
            <person name="Henrissat B."/>
            <person name="Matheny P.B."/>
            <person name="Labbe J."/>
            <person name="Martin F.M."/>
        </authorList>
    </citation>
    <scope>NUCLEOTIDE SEQUENCE</scope>
    <source>
        <strain evidence="1">FP105234-sp</strain>
    </source>
</reference>
<reference evidence="1" key="1">
    <citation type="submission" date="2021-02" db="EMBL/GenBank/DDBJ databases">
        <authorList>
            <consortium name="DOE Joint Genome Institute"/>
            <person name="Ahrendt S."/>
            <person name="Looney B.P."/>
            <person name="Miyauchi S."/>
            <person name="Morin E."/>
            <person name="Drula E."/>
            <person name="Courty P.E."/>
            <person name="Chicoki N."/>
            <person name="Fauchery L."/>
            <person name="Kohler A."/>
            <person name="Kuo A."/>
            <person name="Labutti K."/>
            <person name="Pangilinan J."/>
            <person name="Lipzen A."/>
            <person name="Riley R."/>
            <person name="Andreopoulos W."/>
            <person name="He G."/>
            <person name="Johnson J."/>
            <person name="Barry K.W."/>
            <person name="Grigoriev I.V."/>
            <person name="Nagy L."/>
            <person name="Hibbett D."/>
            <person name="Henrissat B."/>
            <person name="Matheny P.B."/>
            <person name="Labbe J."/>
            <person name="Martin F."/>
        </authorList>
    </citation>
    <scope>NUCLEOTIDE SEQUENCE</scope>
    <source>
        <strain evidence="1">FP105234-sp</strain>
    </source>
</reference>
<sequence length="218" mass="24360">MDLAPIGAHCSLSFCNELDLLPIRCRCDAQFCRDHIAPALEKLRRCAFVSCKKPSLEAYTSSPAESNEEPDRIAVLCTRCKLGYCAIPKLPKAPLKNEAAHALLAKHFPVSTSASKPTASVKKKLPTDPKKLVQLRKVEERKTRRSALHGGPREKASYVPVDQRLHLKVSAPEWNTAEKVVWFRKVSCVLLSSRPVGEPLMACRRKARAEQSTYWLNS</sequence>
<evidence type="ECO:0000313" key="2">
    <source>
        <dbReference type="Proteomes" id="UP000814033"/>
    </source>
</evidence>
<proteinExistence type="predicted"/>
<comment type="caution">
    <text evidence="1">The sequence shown here is derived from an EMBL/GenBank/DDBJ whole genome shotgun (WGS) entry which is preliminary data.</text>
</comment>
<name>A0ACB8RSL8_9AGAM</name>
<gene>
    <name evidence="1" type="ORF">FA95DRAFT_1559459</name>
</gene>
<keyword evidence="2" id="KW-1185">Reference proteome</keyword>
<organism evidence="1 2">
    <name type="scientific">Auriscalpium vulgare</name>
    <dbReference type="NCBI Taxonomy" id="40419"/>
    <lineage>
        <taxon>Eukaryota</taxon>
        <taxon>Fungi</taxon>
        <taxon>Dikarya</taxon>
        <taxon>Basidiomycota</taxon>
        <taxon>Agaricomycotina</taxon>
        <taxon>Agaricomycetes</taxon>
        <taxon>Russulales</taxon>
        <taxon>Auriscalpiaceae</taxon>
        <taxon>Auriscalpium</taxon>
    </lineage>
</organism>
<evidence type="ECO:0000313" key="1">
    <source>
        <dbReference type="EMBL" id="KAI0047030.1"/>
    </source>
</evidence>
<accession>A0ACB8RSL8</accession>